<keyword evidence="1" id="KW-0304">Gas vesicle</keyword>
<dbReference type="InterPro" id="IPR000638">
    <property type="entry name" value="Gas-vesicle_GvpA-like"/>
</dbReference>
<evidence type="ECO:0000256" key="2">
    <source>
        <dbReference type="ARBA" id="ARBA00035108"/>
    </source>
</evidence>
<evidence type="ECO:0000313" key="4">
    <source>
        <dbReference type="EMBL" id="NJC68326.1"/>
    </source>
</evidence>
<dbReference type="InterPro" id="IPR018493">
    <property type="entry name" value="GvpA-like_CS"/>
</dbReference>
<accession>A0ABX0XQS1</accession>
<reference evidence="4 5" key="1">
    <citation type="submission" date="2020-03" db="EMBL/GenBank/DDBJ databases">
        <title>WGS of the type strain of Planosporangium spp.</title>
        <authorList>
            <person name="Thawai C."/>
        </authorList>
    </citation>
    <scope>NUCLEOTIDE SEQUENCE [LARGE SCALE GENOMIC DNA]</scope>
    <source>
        <strain evidence="4 5">TBRC 5610</strain>
    </source>
</reference>
<dbReference type="PROSITE" id="PS00234">
    <property type="entry name" value="GAS_VESICLE_A_1"/>
    <property type="match status" value="1"/>
</dbReference>
<protein>
    <submittedName>
        <fullName evidence="4">Gas vesicle protein</fullName>
    </submittedName>
</protein>
<evidence type="ECO:0000256" key="3">
    <source>
        <dbReference type="ARBA" id="ARBA00035646"/>
    </source>
</evidence>
<proteinExistence type="inferred from homology"/>
<dbReference type="Pfam" id="PF00741">
    <property type="entry name" value="Gas_vesicle"/>
    <property type="match status" value="1"/>
</dbReference>
<evidence type="ECO:0000256" key="1">
    <source>
        <dbReference type="ARBA" id="ARBA00022987"/>
    </source>
</evidence>
<comment type="similarity">
    <text evidence="3">Belongs to the gas vesicle GvpA family.</text>
</comment>
<dbReference type="Proteomes" id="UP000722989">
    <property type="component" value="Unassembled WGS sequence"/>
</dbReference>
<gene>
    <name evidence="4" type="ORF">HC031_01115</name>
</gene>
<comment type="subcellular location">
    <subcellularLocation>
        <location evidence="2">Gas vesicle</location>
    </subcellularLocation>
</comment>
<organism evidence="4 5">
    <name type="scientific">Planosporangium thailandense</name>
    <dbReference type="NCBI Taxonomy" id="765197"/>
    <lineage>
        <taxon>Bacteria</taxon>
        <taxon>Bacillati</taxon>
        <taxon>Actinomycetota</taxon>
        <taxon>Actinomycetes</taxon>
        <taxon>Micromonosporales</taxon>
        <taxon>Micromonosporaceae</taxon>
        <taxon>Planosporangium</taxon>
    </lineage>
</organism>
<comment type="caution">
    <text evidence="4">The sequence shown here is derived from an EMBL/GenBank/DDBJ whole genome shotgun (WGS) entry which is preliminary data.</text>
</comment>
<dbReference type="InterPro" id="IPR050530">
    <property type="entry name" value="GvpA"/>
</dbReference>
<evidence type="ECO:0000313" key="5">
    <source>
        <dbReference type="Proteomes" id="UP000722989"/>
    </source>
</evidence>
<keyword evidence="5" id="KW-1185">Reference proteome</keyword>
<dbReference type="PANTHER" id="PTHR35344:SF4">
    <property type="entry name" value="GAS VESICLE PROTEIN A1"/>
    <property type="match status" value="1"/>
</dbReference>
<name>A0ABX0XQS1_9ACTN</name>
<sequence>MSEPLPLPARHAGANDLVDLLDRVIDRGAVVVGDIVIGLAGIDLIRLDARLLLVAVDHLADRGRDER</sequence>
<dbReference type="PANTHER" id="PTHR35344">
    <property type="entry name" value="GAS VESICLE STRUCTURAL PROTEIN 2-RELATED"/>
    <property type="match status" value="1"/>
</dbReference>
<dbReference type="EMBL" id="JAATVY010000001">
    <property type="protein sequence ID" value="NJC68326.1"/>
    <property type="molecule type" value="Genomic_DNA"/>
</dbReference>
<dbReference type="RefSeq" id="WP_167923217.1">
    <property type="nucleotide sequence ID" value="NZ_JAATVY010000001.1"/>
</dbReference>